<keyword evidence="2" id="KW-1133">Transmembrane helix</keyword>
<gene>
    <name evidence="3" type="ORF">PCASD_03533</name>
</gene>
<dbReference type="AlphaFoldDB" id="A0A2N5V7S4"/>
<feature type="compositionally biased region" description="Basic and acidic residues" evidence="1">
    <location>
        <begin position="45"/>
        <end position="54"/>
    </location>
</feature>
<sequence length="128" mass="13900">MEDTLDEDPAITGAELKLKKKALGQTALFRSGPSLPRSKTVSATSEHKDKEKMVGTKWTNRKRCAYASLAVFLVYGVAGWFVLLTNYCKYSMADIYGLMTLTVPGGGMSPHPVDPNGPPPKGSTDPFF</sequence>
<proteinExistence type="predicted"/>
<evidence type="ECO:0000313" key="3">
    <source>
        <dbReference type="EMBL" id="PLW45998.1"/>
    </source>
</evidence>
<feature type="compositionally biased region" description="Pro residues" evidence="1">
    <location>
        <begin position="112"/>
        <end position="121"/>
    </location>
</feature>
<dbReference type="Proteomes" id="UP000235392">
    <property type="component" value="Unassembled WGS sequence"/>
</dbReference>
<name>A0A2N5V7S4_9BASI</name>
<accession>A0A2N5V7S4</accession>
<evidence type="ECO:0000313" key="4">
    <source>
        <dbReference type="Proteomes" id="UP000235392"/>
    </source>
</evidence>
<evidence type="ECO:0000256" key="2">
    <source>
        <dbReference type="SAM" id="Phobius"/>
    </source>
</evidence>
<dbReference type="EMBL" id="PGCI01000043">
    <property type="protein sequence ID" value="PLW45998.1"/>
    <property type="molecule type" value="Genomic_DNA"/>
</dbReference>
<feature type="region of interest" description="Disordered" evidence="1">
    <location>
        <begin position="109"/>
        <end position="128"/>
    </location>
</feature>
<feature type="region of interest" description="Disordered" evidence="1">
    <location>
        <begin position="32"/>
        <end position="54"/>
    </location>
</feature>
<evidence type="ECO:0000256" key="1">
    <source>
        <dbReference type="SAM" id="MobiDB-lite"/>
    </source>
</evidence>
<comment type="caution">
    <text evidence="3">The sequence shown here is derived from an EMBL/GenBank/DDBJ whole genome shotgun (WGS) entry which is preliminary data.</text>
</comment>
<protein>
    <submittedName>
        <fullName evidence="3">Uncharacterized protein</fullName>
    </submittedName>
</protein>
<organism evidence="3 4">
    <name type="scientific">Puccinia coronata f. sp. avenae</name>
    <dbReference type="NCBI Taxonomy" id="200324"/>
    <lineage>
        <taxon>Eukaryota</taxon>
        <taxon>Fungi</taxon>
        <taxon>Dikarya</taxon>
        <taxon>Basidiomycota</taxon>
        <taxon>Pucciniomycotina</taxon>
        <taxon>Pucciniomycetes</taxon>
        <taxon>Pucciniales</taxon>
        <taxon>Pucciniaceae</taxon>
        <taxon>Puccinia</taxon>
    </lineage>
</organism>
<keyword evidence="2" id="KW-0472">Membrane</keyword>
<reference evidence="3 4" key="1">
    <citation type="submission" date="2017-11" db="EMBL/GenBank/DDBJ databases">
        <title>De novo assembly and phasing of dikaryotic genomes from two isolates of Puccinia coronata f. sp. avenae, the causal agent of oat crown rust.</title>
        <authorList>
            <person name="Miller M.E."/>
            <person name="Zhang Y."/>
            <person name="Omidvar V."/>
            <person name="Sperschneider J."/>
            <person name="Schwessinger B."/>
            <person name="Raley C."/>
            <person name="Palmer J.M."/>
            <person name="Garnica D."/>
            <person name="Upadhyaya N."/>
            <person name="Rathjen J."/>
            <person name="Taylor J.M."/>
            <person name="Park R.F."/>
            <person name="Dodds P.N."/>
            <person name="Hirsch C.D."/>
            <person name="Kianian S.F."/>
            <person name="Figueroa M."/>
        </authorList>
    </citation>
    <scope>NUCLEOTIDE SEQUENCE [LARGE SCALE GENOMIC DNA]</scope>
    <source>
        <strain evidence="3">12SD80</strain>
    </source>
</reference>
<feature type="transmembrane region" description="Helical" evidence="2">
    <location>
        <begin position="64"/>
        <end position="83"/>
    </location>
</feature>
<keyword evidence="2" id="KW-0812">Transmembrane</keyword>